<dbReference type="VEuPathDB" id="FungiDB:GMDG_02473"/>
<dbReference type="InterPro" id="IPR002575">
    <property type="entry name" value="Aminoglycoside_PTrfase"/>
</dbReference>
<dbReference type="InterPro" id="IPR011009">
    <property type="entry name" value="Kinase-like_dom_sf"/>
</dbReference>
<dbReference type="GeneID" id="36289264"/>
<dbReference type="OrthoDB" id="8300194at2759"/>
<sequence length="179" mass="20707">MTYIPSMTLTKAWPTLTLENKVYSQRQLGDIFGRPRTLRQQDGYPLGGIGGQGVADCHREDYRSRKVISTGAEYENWQFSISHFAGGHYVKFRRSFLPPPVQESVFTHCDVRRDNIMVKMDENNGCVVTGIIDWEESGFYPDYDECMKVTNTYNTREDWFDFLPGCIAPQTFPVRWLVV</sequence>
<dbReference type="PANTHER" id="PTHR21310:SF48">
    <property type="entry name" value="AMINOGLYCOSIDE PHOSPHOTRANSFERASE DOMAIN-CONTAINING PROTEIN"/>
    <property type="match status" value="1"/>
</dbReference>
<dbReference type="Proteomes" id="UP000077154">
    <property type="component" value="Unassembled WGS sequence"/>
</dbReference>
<dbReference type="EMBL" id="KV441395">
    <property type="protein sequence ID" value="OAF58796.1"/>
    <property type="molecule type" value="Genomic_DNA"/>
</dbReference>
<gene>
    <name evidence="2" type="ORF">VC83_06202</name>
</gene>
<reference evidence="2" key="1">
    <citation type="submission" date="2016-03" db="EMBL/GenBank/DDBJ databases">
        <title>Updated assembly of Pseudogymnoascus destructans, the fungus causing white-nose syndrome of bats.</title>
        <authorList>
            <person name="Palmer J.M."/>
            <person name="Drees K.P."/>
            <person name="Foster J.T."/>
            <person name="Lindner D.L."/>
        </authorList>
    </citation>
    <scope>NUCLEOTIDE SEQUENCE [LARGE SCALE GENOMIC DNA]</scope>
    <source>
        <strain evidence="2">20631-21</strain>
    </source>
</reference>
<dbReference type="Gene3D" id="3.90.1200.10">
    <property type="match status" value="1"/>
</dbReference>
<organism evidence="2">
    <name type="scientific">Pseudogymnoascus destructans</name>
    <dbReference type="NCBI Taxonomy" id="655981"/>
    <lineage>
        <taxon>Eukaryota</taxon>
        <taxon>Fungi</taxon>
        <taxon>Dikarya</taxon>
        <taxon>Ascomycota</taxon>
        <taxon>Pezizomycotina</taxon>
        <taxon>Leotiomycetes</taxon>
        <taxon>Thelebolales</taxon>
        <taxon>Thelebolaceae</taxon>
        <taxon>Pseudogymnoascus</taxon>
    </lineage>
</organism>
<dbReference type="AlphaFoldDB" id="A0A177A9I8"/>
<accession>A0A177A9I8</accession>
<dbReference type="RefSeq" id="XP_024324080.1">
    <property type="nucleotide sequence ID" value="XM_024469805.1"/>
</dbReference>
<proteinExistence type="predicted"/>
<dbReference type="SUPFAM" id="SSF56112">
    <property type="entry name" value="Protein kinase-like (PK-like)"/>
    <property type="match status" value="1"/>
</dbReference>
<name>A0A177A9I8_9PEZI</name>
<dbReference type="PANTHER" id="PTHR21310">
    <property type="entry name" value="AMINOGLYCOSIDE PHOSPHOTRANSFERASE-RELATED-RELATED"/>
    <property type="match status" value="1"/>
</dbReference>
<dbReference type="Pfam" id="PF01636">
    <property type="entry name" value="APH"/>
    <property type="match status" value="1"/>
</dbReference>
<feature type="domain" description="Aminoglycoside phosphotransferase" evidence="1">
    <location>
        <begin position="99"/>
        <end position="140"/>
    </location>
</feature>
<dbReference type="eggNOG" id="ENOG502SMG7">
    <property type="taxonomic scope" value="Eukaryota"/>
</dbReference>
<evidence type="ECO:0000259" key="1">
    <source>
        <dbReference type="Pfam" id="PF01636"/>
    </source>
</evidence>
<evidence type="ECO:0000313" key="2">
    <source>
        <dbReference type="EMBL" id="OAF58796.1"/>
    </source>
</evidence>
<protein>
    <recommendedName>
        <fullName evidence="1">Aminoglycoside phosphotransferase domain-containing protein</fullName>
    </recommendedName>
</protein>
<dbReference type="InterPro" id="IPR051678">
    <property type="entry name" value="AGP_Transferase"/>
</dbReference>